<proteinExistence type="predicted"/>
<dbReference type="Proteomes" id="UP000289738">
    <property type="component" value="Chromosome B03"/>
</dbReference>
<evidence type="ECO:0000313" key="2">
    <source>
        <dbReference type="EMBL" id="RYR21264.1"/>
    </source>
</evidence>
<evidence type="ECO:0000256" key="1">
    <source>
        <dbReference type="SAM" id="Phobius"/>
    </source>
</evidence>
<dbReference type="EMBL" id="SDMP01000013">
    <property type="protein sequence ID" value="RYR21264.1"/>
    <property type="molecule type" value="Genomic_DNA"/>
</dbReference>
<dbReference type="Gene3D" id="3.30.420.10">
    <property type="entry name" value="Ribonuclease H-like superfamily/Ribonuclease H"/>
    <property type="match status" value="1"/>
</dbReference>
<keyword evidence="1" id="KW-0472">Membrane</keyword>
<comment type="caution">
    <text evidence="2">The sequence shown here is derived from an EMBL/GenBank/DDBJ whole genome shotgun (WGS) entry which is preliminary data.</text>
</comment>
<keyword evidence="1" id="KW-1133">Transmembrane helix</keyword>
<gene>
    <name evidence="2" type="ORF">Ahy_B03g066546</name>
</gene>
<dbReference type="GO" id="GO:0004535">
    <property type="term" value="F:poly(A)-specific ribonuclease activity"/>
    <property type="evidence" value="ECO:0007669"/>
    <property type="project" value="InterPro"/>
</dbReference>
<dbReference type="GO" id="GO:0003676">
    <property type="term" value="F:nucleic acid binding"/>
    <property type="evidence" value="ECO:0007669"/>
    <property type="project" value="InterPro"/>
</dbReference>
<reference evidence="2 3" key="1">
    <citation type="submission" date="2019-01" db="EMBL/GenBank/DDBJ databases">
        <title>Sequencing of cultivated peanut Arachis hypogaea provides insights into genome evolution and oil improvement.</title>
        <authorList>
            <person name="Chen X."/>
        </authorList>
    </citation>
    <scope>NUCLEOTIDE SEQUENCE [LARGE SCALE GENOMIC DNA]</scope>
    <source>
        <strain evidence="3">cv. Fuhuasheng</strain>
        <tissue evidence="2">Leaves</tissue>
    </source>
</reference>
<dbReference type="SUPFAM" id="SSF53098">
    <property type="entry name" value="Ribonuclease H-like"/>
    <property type="match status" value="1"/>
</dbReference>
<dbReference type="STRING" id="3818.A0A445A484"/>
<protein>
    <submittedName>
        <fullName evidence="2">Uncharacterized protein</fullName>
    </submittedName>
</protein>
<dbReference type="GO" id="GO:0030014">
    <property type="term" value="C:CCR4-NOT complex"/>
    <property type="evidence" value="ECO:0007669"/>
    <property type="project" value="InterPro"/>
</dbReference>
<dbReference type="OrthoDB" id="1430631at2759"/>
<accession>A0A445A484</accession>
<keyword evidence="1" id="KW-0812">Transmembrane</keyword>
<dbReference type="InterPro" id="IPR012337">
    <property type="entry name" value="RNaseH-like_sf"/>
</dbReference>
<dbReference type="InterPro" id="IPR036397">
    <property type="entry name" value="RNaseH_sf"/>
</dbReference>
<sequence>MVTFHGAYDIGYLVKILTWGCSSTRLEEFLEIVKELFGGNAYDVKHVMRFCNGLYGGLEKVADTLQLDRVAGKCHQAAATPFTRLEKLIFWLMMMGLGNMLMYFLG</sequence>
<dbReference type="PANTHER" id="PTHR10797">
    <property type="entry name" value="CCR4-NOT TRANSCRIPTION COMPLEX SUBUNIT"/>
    <property type="match status" value="1"/>
</dbReference>
<keyword evidence="3" id="KW-1185">Reference proteome</keyword>
<dbReference type="AlphaFoldDB" id="A0A445A484"/>
<dbReference type="InterPro" id="IPR039637">
    <property type="entry name" value="CNOT7/CNOT8/Pop2"/>
</dbReference>
<feature type="transmembrane region" description="Helical" evidence="1">
    <location>
        <begin position="88"/>
        <end position="105"/>
    </location>
</feature>
<evidence type="ECO:0000313" key="3">
    <source>
        <dbReference type="Proteomes" id="UP000289738"/>
    </source>
</evidence>
<organism evidence="2 3">
    <name type="scientific">Arachis hypogaea</name>
    <name type="common">Peanut</name>
    <dbReference type="NCBI Taxonomy" id="3818"/>
    <lineage>
        <taxon>Eukaryota</taxon>
        <taxon>Viridiplantae</taxon>
        <taxon>Streptophyta</taxon>
        <taxon>Embryophyta</taxon>
        <taxon>Tracheophyta</taxon>
        <taxon>Spermatophyta</taxon>
        <taxon>Magnoliopsida</taxon>
        <taxon>eudicotyledons</taxon>
        <taxon>Gunneridae</taxon>
        <taxon>Pentapetalae</taxon>
        <taxon>rosids</taxon>
        <taxon>fabids</taxon>
        <taxon>Fabales</taxon>
        <taxon>Fabaceae</taxon>
        <taxon>Papilionoideae</taxon>
        <taxon>50 kb inversion clade</taxon>
        <taxon>dalbergioids sensu lato</taxon>
        <taxon>Dalbergieae</taxon>
        <taxon>Pterocarpus clade</taxon>
        <taxon>Arachis</taxon>
    </lineage>
</organism>
<name>A0A445A484_ARAHY</name>